<dbReference type="OrthoDB" id="2444174at2759"/>
<dbReference type="STRING" id="1658172.A0A1B7P081"/>
<feature type="region of interest" description="Disordered" evidence="1">
    <location>
        <begin position="421"/>
        <end position="459"/>
    </location>
</feature>
<dbReference type="PANTHER" id="PTHR39468:SF1">
    <property type="entry name" value="MTF2-LIKE C-TERMINAL DOMAIN-CONTAINING PROTEIN"/>
    <property type="match status" value="1"/>
</dbReference>
<dbReference type="PANTHER" id="PTHR39468">
    <property type="entry name" value="CHROMOSOME 7, WHOLE GENOME SHOTGUN SEQUENCE"/>
    <property type="match status" value="1"/>
</dbReference>
<dbReference type="GO" id="GO:0005739">
    <property type="term" value="C:mitochondrion"/>
    <property type="evidence" value="ECO:0007669"/>
    <property type="project" value="InterPro"/>
</dbReference>
<dbReference type="Proteomes" id="UP000091918">
    <property type="component" value="Unassembled WGS sequence"/>
</dbReference>
<dbReference type="InterPro" id="IPR043837">
    <property type="entry name" value="Mtf2-like_C"/>
</dbReference>
<evidence type="ECO:0000313" key="4">
    <source>
        <dbReference type="Proteomes" id="UP000091918"/>
    </source>
</evidence>
<evidence type="ECO:0000256" key="1">
    <source>
        <dbReference type="SAM" id="MobiDB-lite"/>
    </source>
</evidence>
<dbReference type="InterPro" id="IPR040009">
    <property type="entry name" value="Mtf2/C5D6.12-like"/>
</dbReference>
<reference evidence="3 4" key="1">
    <citation type="submission" date="2015-07" db="EMBL/GenBank/DDBJ databases">
        <title>Emmonsia species relationships and genome sequence.</title>
        <authorList>
            <person name="Cuomo C.A."/>
            <person name="Schwartz I.S."/>
            <person name="Kenyon C."/>
            <person name="de Hoog G.S."/>
            <person name="Govender N.P."/>
            <person name="Botha A."/>
            <person name="Moreno L."/>
            <person name="de Vries M."/>
            <person name="Munoz J.F."/>
            <person name="Stielow J.B."/>
        </authorList>
    </citation>
    <scope>NUCLEOTIDE SEQUENCE [LARGE SCALE GENOMIC DNA]</scope>
    <source>
        <strain evidence="3 4">CBS 136260</strain>
    </source>
</reference>
<dbReference type="EMBL" id="LGUA01000329">
    <property type="protein sequence ID" value="OAX82277.1"/>
    <property type="molecule type" value="Genomic_DNA"/>
</dbReference>
<feature type="compositionally biased region" description="Polar residues" evidence="1">
    <location>
        <begin position="159"/>
        <end position="169"/>
    </location>
</feature>
<feature type="compositionally biased region" description="Low complexity" evidence="1">
    <location>
        <begin position="122"/>
        <end position="133"/>
    </location>
</feature>
<feature type="compositionally biased region" description="Low complexity" evidence="1">
    <location>
        <begin position="146"/>
        <end position="158"/>
    </location>
</feature>
<proteinExistence type="predicted"/>
<gene>
    <name evidence="3" type="ORF">ACJ72_03371</name>
</gene>
<name>A0A1B7P081_9EURO</name>
<accession>A0A1B7P081</accession>
<feature type="compositionally biased region" description="Basic residues" evidence="1">
    <location>
        <begin position="427"/>
        <end position="439"/>
    </location>
</feature>
<dbReference type="Pfam" id="PF19189">
    <property type="entry name" value="Mtf2"/>
    <property type="match status" value="1"/>
</dbReference>
<protein>
    <recommendedName>
        <fullName evidence="2">Mtf2-like C-terminal domain-containing protein</fullName>
    </recommendedName>
</protein>
<feature type="compositionally biased region" description="Polar residues" evidence="1">
    <location>
        <begin position="443"/>
        <end position="458"/>
    </location>
</feature>
<evidence type="ECO:0000313" key="3">
    <source>
        <dbReference type="EMBL" id="OAX82277.1"/>
    </source>
</evidence>
<organism evidence="3 4">
    <name type="scientific">Emergomyces africanus</name>
    <dbReference type="NCBI Taxonomy" id="1955775"/>
    <lineage>
        <taxon>Eukaryota</taxon>
        <taxon>Fungi</taxon>
        <taxon>Dikarya</taxon>
        <taxon>Ascomycota</taxon>
        <taxon>Pezizomycotina</taxon>
        <taxon>Eurotiomycetes</taxon>
        <taxon>Eurotiomycetidae</taxon>
        <taxon>Onygenales</taxon>
        <taxon>Ajellomycetaceae</taxon>
        <taxon>Emergomyces</taxon>
    </lineage>
</organism>
<feature type="compositionally biased region" description="Low complexity" evidence="1">
    <location>
        <begin position="69"/>
        <end position="90"/>
    </location>
</feature>
<evidence type="ECO:0000259" key="2">
    <source>
        <dbReference type="Pfam" id="PF19189"/>
    </source>
</evidence>
<comment type="caution">
    <text evidence="3">The sequence shown here is derived from an EMBL/GenBank/DDBJ whole genome shotgun (WGS) entry which is preliminary data.</text>
</comment>
<feature type="region of interest" description="Disordered" evidence="1">
    <location>
        <begin position="69"/>
        <end position="176"/>
    </location>
</feature>
<sequence length="665" mass="74847">MYIRLPSRINEVRSSSSSLASLSFRSISRNLIWEQGINFDAADLDLKPPWLGTYTGDLLPARRYKSLPFPLSRPSSPSRPFSRSSCQSRPAQFRPVNGKSDFPDPDAGHTTSSKEDSPSNVSSSQFSDSPRSSPGNPSDKDRNWDLLSSAISSLKSSSNFKNDTSGSSHFSEEWNEGKQSSIFFSRSGNEAFSGIMPAVQKDTVTKPQMRKARVALEEPPAFNEEPCPGEDTQPQYRKGYGHHSDRGPGVKTAKVRSASQDARQVTNAEHWREATMSGQSTDEPLELQKLERAPLENIIHIPFEKPVRRRKDVPENWQEVDMPYPSKVGEETLRYQGKVYGFAAGDKDEVVSGIGAFGPGKLAKEVATRAIKQITAELDACVSSGKGDVGIWKVCEERIFAMLKLFSVEDEVIISTMPQNETISQRTSRKNKRKSRKQHTKNEMNSEAESLDNSQSVNPLDIPPGIPRKPFVLHAFPATLLHALRLLHTHFPMSEITIQMHASIKARGRIARLLASDTDIYNELISYHWHVHNNLPLVNFLLKEMEDNGATISARTMELLNQIFDQKRGEKLISRSSETALFNGTPWASDSTYRAYKDFVGIRGQFEGLFSKVKKLRKFEGHKLKITEKMHRRLPVDIKGSARSEYSRLYRRRGNFMPDIDDEAE</sequence>
<keyword evidence="4" id="KW-1185">Reference proteome</keyword>
<feature type="region of interest" description="Disordered" evidence="1">
    <location>
        <begin position="238"/>
        <end position="263"/>
    </location>
</feature>
<feature type="domain" description="Mtf2-like C-terminal" evidence="2">
    <location>
        <begin position="383"/>
        <end position="580"/>
    </location>
</feature>
<dbReference type="AlphaFoldDB" id="A0A1B7P081"/>